<sequence length="120" mass="13634">MRERKLGRMFSLGFGEGEDFYGSLVRFVMEKRIRSGFVLFIGAFYECDIIPGVLSPSPPMPLHDQTRKHLSDRRDVHGHGVITWPEAPPETLLPTHRWKGEPEPYVHLHLTLSGGPGEAR</sequence>
<proteinExistence type="predicted"/>
<feature type="domain" description="PPC" evidence="1">
    <location>
        <begin position="4"/>
        <end position="120"/>
    </location>
</feature>
<gene>
    <name evidence="2" type="ORF">HYZ11_04985</name>
</gene>
<evidence type="ECO:0000259" key="1">
    <source>
        <dbReference type="PROSITE" id="PS51742"/>
    </source>
</evidence>
<dbReference type="AlphaFoldDB" id="A0A932MP99"/>
<dbReference type="Gene3D" id="3.30.1330.80">
    <property type="entry name" value="Hypothetical protein, similar to alpha- acetolactate decarboxylase, domain 2"/>
    <property type="match status" value="1"/>
</dbReference>
<dbReference type="EMBL" id="JACPUR010000013">
    <property type="protein sequence ID" value="MBI3126941.1"/>
    <property type="molecule type" value="Genomic_DNA"/>
</dbReference>
<reference evidence="2" key="1">
    <citation type="submission" date="2020-07" db="EMBL/GenBank/DDBJ databases">
        <title>Huge and variable diversity of episymbiotic CPR bacteria and DPANN archaea in groundwater ecosystems.</title>
        <authorList>
            <person name="He C.Y."/>
            <person name="Keren R."/>
            <person name="Whittaker M."/>
            <person name="Farag I.F."/>
            <person name="Doudna J."/>
            <person name="Cate J.H.D."/>
            <person name="Banfield J.F."/>
        </authorList>
    </citation>
    <scope>NUCLEOTIDE SEQUENCE</scope>
    <source>
        <strain evidence="2">NC_groundwater_763_Ag_S-0.2um_68_21</strain>
    </source>
</reference>
<name>A0A932MP99_UNCTE</name>
<dbReference type="SUPFAM" id="SSF117856">
    <property type="entry name" value="AF0104/ALDC/Ptd012-like"/>
    <property type="match status" value="1"/>
</dbReference>
<dbReference type="Proteomes" id="UP000782312">
    <property type="component" value="Unassembled WGS sequence"/>
</dbReference>
<organism evidence="2 3">
    <name type="scientific">Tectimicrobiota bacterium</name>
    <dbReference type="NCBI Taxonomy" id="2528274"/>
    <lineage>
        <taxon>Bacteria</taxon>
        <taxon>Pseudomonadati</taxon>
        <taxon>Nitrospinota/Tectimicrobiota group</taxon>
        <taxon>Candidatus Tectimicrobiota</taxon>
    </lineage>
</organism>
<protein>
    <recommendedName>
        <fullName evidence="1">PPC domain-containing protein</fullName>
    </recommendedName>
</protein>
<dbReference type="PROSITE" id="PS51742">
    <property type="entry name" value="PPC"/>
    <property type="match status" value="1"/>
</dbReference>
<accession>A0A932MP99</accession>
<dbReference type="InterPro" id="IPR005175">
    <property type="entry name" value="PPC_dom"/>
</dbReference>
<dbReference type="Pfam" id="PF03479">
    <property type="entry name" value="PCC"/>
    <property type="match status" value="1"/>
</dbReference>
<evidence type="ECO:0000313" key="2">
    <source>
        <dbReference type="EMBL" id="MBI3126941.1"/>
    </source>
</evidence>
<comment type="caution">
    <text evidence="2">The sequence shown here is derived from an EMBL/GenBank/DDBJ whole genome shotgun (WGS) entry which is preliminary data.</text>
</comment>
<evidence type="ECO:0000313" key="3">
    <source>
        <dbReference type="Proteomes" id="UP000782312"/>
    </source>
</evidence>